<evidence type="ECO:0000256" key="1">
    <source>
        <dbReference type="SAM" id="MobiDB-lite"/>
    </source>
</evidence>
<organism evidence="2 3">
    <name type="scientific">Burkholderia savannae</name>
    <dbReference type="NCBI Taxonomy" id="1637837"/>
    <lineage>
        <taxon>Bacteria</taxon>
        <taxon>Pseudomonadati</taxon>
        <taxon>Pseudomonadota</taxon>
        <taxon>Betaproteobacteria</taxon>
        <taxon>Burkholderiales</taxon>
        <taxon>Burkholderiaceae</taxon>
        <taxon>Burkholderia</taxon>
        <taxon>pseudomallei group</taxon>
    </lineage>
</organism>
<feature type="region of interest" description="Disordered" evidence="1">
    <location>
        <begin position="19"/>
        <end position="60"/>
    </location>
</feature>
<proteinExistence type="predicted"/>
<gene>
    <name evidence="2" type="ORF">WS72_26945</name>
</gene>
<evidence type="ECO:0000313" key="2">
    <source>
        <dbReference type="EMBL" id="KWZ38474.1"/>
    </source>
</evidence>
<name>A0ABR5T5J7_9BURK</name>
<accession>A0ABR5T5J7</accession>
<comment type="caution">
    <text evidence="2">The sequence shown here is derived from an EMBL/GenBank/DDBJ whole genome shotgun (WGS) entry which is preliminary data.</text>
</comment>
<reference evidence="2 3" key="1">
    <citation type="submission" date="2015-11" db="EMBL/GenBank/DDBJ databases">
        <authorList>
            <person name="Sahl J."/>
            <person name="Wagner D."/>
            <person name="Keim P."/>
        </authorList>
    </citation>
    <scope>NUCLEOTIDE SEQUENCE [LARGE SCALE GENOMIC DNA]</scope>
    <source>
        <strain evidence="2 3">BDU18</strain>
    </source>
</reference>
<dbReference type="EMBL" id="LNJQ01000004">
    <property type="protein sequence ID" value="KWZ38474.1"/>
    <property type="molecule type" value="Genomic_DNA"/>
</dbReference>
<sequence length="60" mass="6857">MRRCGVAAIVVSRPSCRSIAHRRAPSRAGFRDRTSAARRLSSSDRALVPHDMRQHSMRRR</sequence>
<feature type="compositionally biased region" description="Low complexity" evidence="1">
    <location>
        <begin position="37"/>
        <end position="46"/>
    </location>
</feature>
<evidence type="ECO:0000313" key="3">
    <source>
        <dbReference type="Proteomes" id="UP000070255"/>
    </source>
</evidence>
<keyword evidence="3" id="KW-1185">Reference proteome</keyword>
<dbReference type="Proteomes" id="UP000070255">
    <property type="component" value="Unassembled WGS sequence"/>
</dbReference>
<protein>
    <submittedName>
        <fullName evidence="2">Uncharacterized protein</fullName>
    </submittedName>
</protein>